<evidence type="ECO:0000313" key="1">
    <source>
        <dbReference type="Proteomes" id="UP000887574"/>
    </source>
</evidence>
<evidence type="ECO:0000313" key="2">
    <source>
        <dbReference type="WBParaSite" id="jg10708"/>
    </source>
</evidence>
<dbReference type="WBParaSite" id="jg10708">
    <property type="protein sequence ID" value="jg10708"/>
    <property type="gene ID" value="jg10708"/>
</dbReference>
<reference evidence="2" key="1">
    <citation type="submission" date="2022-11" db="UniProtKB">
        <authorList>
            <consortium name="WormBaseParasite"/>
        </authorList>
    </citation>
    <scope>IDENTIFICATION</scope>
</reference>
<accession>A0A915CN01</accession>
<organism evidence="1 2">
    <name type="scientific">Ditylenchus dipsaci</name>
    <dbReference type="NCBI Taxonomy" id="166011"/>
    <lineage>
        <taxon>Eukaryota</taxon>
        <taxon>Metazoa</taxon>
        <taxon>Ecdysozoa</taxon>
        <taxon>Nematoda</taxon>
        <taxon>Chromadorea</taxon>
        <taxon>Rhabditida</taxon>
        <taxon>Tylenchina</taxon>
        <taxon>Tylenchomorpha</taxon>
        <taxon>Sphaerularioidea</taxon>
        <taxon>Anguinidae</taxon>
        <taxon>Anguininae</taxon>
        <taxon>Ditylenchus</taxon>
    </lineage>
</organism>
<name>A0A915CN01_9BILA</name>
<proteinExistence type="predicted"/>
<keyword evidence="1" id="KW-1185">Reference proteome</keyword>
<protein>
    <submittedName>
        <fullName evidence="2">Uncharacterized protein</fullName>
    </submittedName>
</protein>
<sequence length="103" mass="11683">MRTHILMAIKIFTLDRLRELSVTAEHNHLGDSARVELKCLQGVVKSKAVLSEEVPRSIVADCIAGVSEEVKPLVRRSLLARNIRSIRNEETLSQLIRRICMSY</sequence>
<dbReference type="AlphaFoldDB" id="A0A915CN01"/>
<dbReference type="Proteomes" id="UP000887574">
    <property type="component" value="Unplaced"/>
</dbReference>